<dbReference type="Proteomes" id="UP000251670">
    <property type="component" value="Unassembled WGS sequence"/>
</dbReference>
<gene>
    <name evidence="2" type="ORF">NCTC13492_02038</name>
    <name evidence="1" type="ORF">SAMN05421542_4707</name>
</gene>
<accession>A0A2X2YXI5</accession>
<evidence type="ECO:0000313" key="2">
    <source>
        <dbReference type="EMBL" id="SQB43020.1"/>
    </source>
</evidence>
<dbReference type="STRING" id="445960.SAMN05421542_4707"/>
<reference evidence="2 4" key="2">
    <citation type="submission" date="2018-06" db="EMBL/GenBank/DDBJ databases">
        <authorList>
            <consortium name="Pathogen Informatics"/>
            <person name="Doyle S."/>
        </authorList>
    </citation>
    <scope>NUCLEOTIDE SEQUENCE [LARGE SCALE GENOMIC DNA]</scope>
    <source>
        <strain evidence="2 4">NCTC13492</strain>
    </source>
</reference>
<evidence type="ECO:0000313" key="4">
    <source>
        <dbReference type="Proteomes" id="UP000251670"/>
    </source>
</evidence>
<dbReference type="Proteomes" id="UP000199426">
    <property type="component" value="Unassembled WGS sequence"/>
</dbReference>
<dbReference type="AlphaFoldDB" id="A0A2X2YXI5"/>
<keyword evidence="3" id="KW-1185">Reference proteome</keyword>
<evidence type="ECO:0000313" key="1">
    <source>
        <dbReference type="EMBL" id="SDJ93677.1"/>
    </source>
</evidence>
<organism evidence="2 4">
    <name type="scientific">Chryseobacterium jejuense</name>
    <dbReference type="NCBI Taxonomy" id="445960"/>
    <lineage>
        <taxon>Bacteria</taxon>
        <taxon>Pseudomonadati</taxon>
        <taxon>Bacteroidota</taxon>
        <taxon>Flavobacteriia</taxon>
        <taxon>Flavobacteriales</taxon>
        <taxon>Weeksellaceae</taxon>
        <taxon>Chryseobacterium group</taxon>
        <taxon>Chryseobacterium</taxon>
    </lineage>
</organism>
<dbReference type="EMBL" id="FNEG01000013">
    <property type="protein sequence ID" value="SDJ93677.1"/>
    <property type="molecule type" value="Genomic_DNA"/>
</dbReference>
<proteinExistence type="predicted"/>
<evidence type="ECO:0000313" key="3">
    <source>
        <dbReference type="Proteomes" id="UP000199426"/>
    </source>
</evidence>
<dbReference type="SUPFAM" id="SSF55486">
    <property type="entry name" value="Metalloproteases ('zincins'), catalytic domain"/>
    <property type="match status" value="1"/>
</dbReference>
<protein>
    <submittedName>
        <fullName evidence="2">Uncharacterized protein</fullName>
    </submittedName>
</protein>
<sequence>MGRLRIVKGKIYEMVEEHLHYYSQADILETAGVTYVENSETDILYGGAPGKAPSADLVNYYIKVRIYNPPVVDPTNPPKKYNGEFGFDWIDVDPSSEEVLKIQDVDFSNVEYFYKKGATANDLGDIIAKSADEQGAKDAITASYRLSECPKPCKDGKIDMPFVLMKPGQEISLSLEVALTSGVLNNEKIYLEGNDFYSFELVGGTKTGNKTEKIIADKEIIVLKIKCLKESLETTFKIKQENPTQKLETVGGFTMMENKVLKLKFRVIALVANEPTASAKAQALFQKFKDNKVKEYLNENSLNQAGYEVEIENQAMFDTLGSGDLDDYFYAFDKTDWTNKKYFGNVVKQKYDVIPGTNTCKPGSVDASGNCKKVPVPTDVIVDNQKDLGGLDKANAIDEITITEYKNKLKTKSKTYEGGIIILSDFESSDPATGAYSRTSPLNHYALIVYSTNTESKDTYAHEIGHMLGLPHLFFDTKERDAYKNAREDIWGNGQLEKNTDESKNDNYKAGINKDILLAKSKDTYYIMSKFYSDKKSLTAYLNNFIEYYQGKLKTVNYTEAAKKSINKEISENERALRKLLSVSDCSYKEYELDCYFLKNDYVKFLEAKKQYLKEILQQMELSILLYKQNTTHNIMDYYNSRLRFNHNQIKIMRDDSKNFLEEFCKCKAPVKKK</sequence>
<name>A0A2X2YXI5_CHRJE</name>
<dbReference type="EMBL" id="UAWB01000004">
    <property type="protein sequence ID" value="SQB43020.1"/>
    <property type="molecule type" value="Genomic_DNA"/>
</dbReference>
<reference evidence="1 3" key="1">
    <citation type="submission" date="2016-10" db="EMBL/GenBank/DDBJ databases">
        <authorList>
            <person name="Varghese N."/>
            <person name="Submissions S."/>
        </authorList>
    </citation>
    <scope>NUCLEOTIDE SEQUENCE [LARGE SCALE GENOMIC DNA]</scope>
    <source>
        <strain evidence="1 3">DSM 19299</strain>
    </source>
</reference>